<dbReference type="Gene3D" id="1.25.40.10">
    <property type="entry name" value="Tetratricopeptide repeat domain"/>
    <property type="match status" value="7"/>
</dbReference>
<dbReference type="PANTHER" id="PTHR47941">
    <property type="entry name" value="PENTATRICOPEPTIDE REPEAT-CONTAINING PROTEIN 3, MITOCHONDRIAL"/>
    <property type="match status" value="1"/>
</dbReference>
<dbReference type="Pfam" id="PF13041">
    <property type="entry name" value="PPR_2"/>
    <property type="match status" value="5"/>
</dbReference>
<comment type="similarity">
    <text evidence="1">Belongs to the PPR family. P subfamily.</text>
</comment>
<feature type="repeat" description="PPR" evidence="3">
    <location>
        <begin position="477"/>
        <end position="511"/>
    </location>
</feature>
<dbReference type="Proteomes" id="UP001153555">
    <property type="component" value="Unassembled WGS sequence"/>
</dbReference>
<evidence type="ECO:0000256" key="1">
    <source>
        <dbReference type="ARBA" id="ARBA00007626"/>
    </source>
</evidence>
<feature type="repeat" description="PPR" evidence="3">
    <location>
        <begin position="547"/>
        <end position="581"/>
    </location>
</feature>
<evidence type="ECO:0000256" key="4">
    <source>
        <dbReference type="SAM" id="MobiDB-lite"/>
    </source>
</evidence>
<evidence type="ECO:0000256" key="2">
    <source>
        <dbReference type="ARBA" id="ARBA00022737"/>
    </source>
</evidence>
<feature type="repeat" description="PPR" evidence="3">
    <location>
        <begin position="512"/>
        <end position="546"/>
    </location>
</feature>
<feature type="repeat" description="PPR" evidence="3">
    <location>
        <begin position="442"/>
        <end position="476"/>
    </location>
</feature>
<dbReference type="SUPFAM" id="SSF81901">
    <property type="entry name" value="HCP-like"/>
    <property type="match status" value="1"/>
</dbReference>
<feature type="repeat" description="PPR" evidence="3">
    <location>
        <begin position="373"/>
        <end position="407"/>
    </location>
</feature>
<dbReference type="EMBL" id="CACSLK010006441">
    <property type="protein sequence ID" value="CAA0810642.1"/>
    <property type="molecule type" value="Genomic_DNA"/>
</dbReference>
<feature type="compositionally biased region" description="Basic and acidic residues" evidence="4">
    <location>
        <begin position="920"/>
        <end position="930"/>
    </location>
</feature>
<feature type="repeat" description="PPR" evidence="3">
    <location>
        <begin position="582"/>
        <end position="616"/>
    </location>
</feature>
<feature type="repeat" description="PPR" evidence="3">
    <location>
        <begin position="792"/>
        <end position="826"/>
    </location>
</feature>
<feature type="repeat" description="PPR" evidence="3">
    <location>
        <begin position="652"/>
        <end position="686"/>
    </location>
</feature>
<feature type="repeat" description="PPR" evidence="3">
    <location>
        <begin position="687"/>
        <end position="721"/>
    </location>
</feature>
<feature type="repeat" description="PPR" evidence="3">
    <location>
        <begin position="338"/>
        <end position="372"/>
    </location>
</feature>
<dbReference type="NCBIfam" id="TIGR00756">
    <property type="entry name" value="PPR"/>
    <property type="match status" value="13"/>
</dbReference>
<protein>
    <submittedName>
        <fullName evidence="5">Pentatricopeptide repeat-containing protein -mitochondrial</fullName>
    </submittedName>
</protein>
<organism evidence="5 6">
    <name type="scientific">Striga hermonthica</name>
    <name type="common">Purple witchweed</name>
    <name type="synonym">Buchnera hermonthica</name>
    <dbReference type="NCBI Taxonomy" id="68872"/>
    <lineage>
        <taxon>Eukaryota</taxon>
        <taxon>Viridiplantae</taxon>
        <taxon>Streptophyta</taxon>
        <taxon>Embryophyta</taxon>
        <taxon>Tracheophyta</taxon>
        <taxon>Spermatophyta</taxon>
        <taxon>Magnoliopsida</taxon>
        <taxon>eudicotyledons</taxon>
        <taxon>Gunneridae</taxon>
        <taxon>Pentapetalae</taxon>
        <taxon>asterids</taxon>
        <taxon>lamiids</taxon>
        <taxon>Lamiales</taxon>
        <taxon>Orobanchaceae</taxon>
        <taxon>Buchnereae</taxon>
        <taxon>Striga</taxon>
    </lineage>
</organism>
<sequence length="965" mass="107587">MRHLLQFPSPPLHPRLLVSFAPRKSLSSSSILETASTTPPCSDSTQANSTSDPENTVRLQKNPISEDTRQTQESVVNALLFYANDPGAALGYFEWVKKRRGFVREIGDSFLVLLHILASSSNYHVNARNLLNNYLAGNFAPSGAVLADRLIHCSEKFGFDIKPRVCSYLMDGYVSAKRYKDAKDCYGALVSRGIMLTPFILNNFLTSLIRAGMVNEARHLFRDTVSNETGLCDRATIYMMMCLSLRESKIEEAQSYFFLAKKSGIKLDAPVYFTAIRAACMQLDSCIAFGLLSEMKKKGWVPPEGTFTYLICMCVKQRNMEDALKLKDEMINSGHSLNLVVATSLIKGYYLQGNLQSSLALFNKIVRDGLVPNKVTYAVVIEGCCVNKNMVRANELFKQMKSAGIRPTVYIVNSLIRGFLKTQSTDEAMKVFDEAVEDGVANVFTYNNLLSWFCQMGRIDDADRILGKMVARGIEPSVVSYNNMILGNCRKGNMDVASKLLSEMIARNLKANVITYSILIDGYFRKGEAEKATGLFDKMVSLGIMPNDFTHNTVINGLCKSGQTRIAKDRMEKFVSIGFNPTCMTYNSLIDGFMKEGDVNSALSVYKEIFGAGLVPNVVTYTTLIDGLCKMKDIDLALKMQAEMQKRGVEMDVKAYNALIGAFSQRKDMKTARELFDEISQVGLSPNIGVYNTMISGFRGLYNMESALDFYERMKNEGVECDLETYTTLIDGLFKVGNIELALEFYRKMLAGGILPDIITYIILVRWLCDKGQAKNACKVLEEMLERNITPNVLIYNTLIAGYFREGNLQEAFRLHEEMLDRGLVPDDTTYDILVSRKFEAHISPKKASINDSEAFDLRLENRAYFREGAAVITALLLSWRKLLCNNNGASFDMAVAAAVIRLLVACKFDHPKTPPGMDGENKQTARSRTDYSPTDADFRSSLGQGSYASKGAESRVSEVLLSAP</sequence>
<feature type="region of interest" description="Disordered" evidence="4">
    <location>
        <begin position="30"/>
        <end position="68"/>
    </location>
</feature>
<feature type="compositionally biased region" description="Polar residues" evidence="4">
    <location>
        <begin position="39"/>
        <end position="63"/>
    </location>
</feature>
<feature type="repeat" description="PPR" evidence="3">
    <location>
        <begin position="303"/>
        <end position="337"/>
    </location>
</feature>
<proteinExistence type="inferred from homology"/>
<dbReference type="InterPro" id="IPR011990">
    <property type="entry name" value="TPR-like_helical_dom_sf"/>
</dbReference>
<evidence type="ECO:0000313" key="5">
    <source>
        <dbReference type="EMBL" id="CAA0810642.1"/>
    </source>
</evidence>
<feature type="repeat" description="PPR" evidence="3">
    <location>
        <begin position="617"/>
        <end position="651"/>
    </location>
</feature>
<feature type="repeat" description="PPR" evidence="3">
    <location>
        <begin position="722"/>
        <end position="756"/>
    </location>
</feature>
<dbReference type="Pfam" id="PF13812">
    <property type="entry name" value="PPR_3"/>
    <property type="match status" value="2"/>
</dbReference>
<dbReference type="Pfam" id="PF12854">
    <property type="entry name" value="PPR_1"/>
    <property type="match status" value="1"/>
</dbReference>
<dbReference type="InterPro" id="IPR002885">
    <property type="entry name" value="PPR_rpt"/>
</dbReference>
<feature type="repeat" description="PPR" evidence="3">
    <location>
        <begin position="757"/>
        <end position="791"/>
    </location>
</feature>
<keyword evidence="6" id="KW-1185">Reference proteome</keyword>
<dbReference type="AlphaFoldDB" id="A0A9N7MPP2"/>
<feature type="region of interest" description="Disordered" evidence="4">
    <location>
        <begin position="914"/>
        <end position="965"/>
    </location>
</feature>
<comment type="caution">
    <text evidence="5">The sequence shown here is derived from an EMBL/GenBank/DDBJ whole genome shotgun (WGS) entry which is preliminary data.</text>
</comment>
<accession>A0A9N7MPP2</accession>
<evidence type="ECO:0000313" key="6">
    <source>
        <dbReference type="Proteomes" id="UP001153555"/>
    </source>
</evidence>
<keyword evidence="2" id="KW-0677">Repeat</keyword>
<name>A0A9N7MPP2_STRHE</name>
<dbReference type="PROSITE" id="PS51375">
    <property type="entry name" value="PPR"/>
    <property type="match status" value="14"/>
</dbReference>
<gene>
    <name evidence="5" type="ORF">SHERM_12190</name>
</gene>
<reference evidence="5" key="1">
    <citation type="submission" date="2019-12" db="EMBL/GenBank/DDBJ databases">
        <authorList>
            <person name="Scholes J."/>
        </authorList>
    </citation>
    <scope>NUCLEOTIDE SEQUENCE</scope>
</reference>
<dbReference type="OrthoDB" id="185373at2759"/>
<dbReference type="Pfam" id="PF01535">
    <property type="entry name" value="PPR"/>
    <property type="match status" value="2"/>
</dbReference>
<evidence type="ECO:0000256" key="3">
    <source>
        <dbReference type="PROSITE-ProRule" id="PRU00708"/>
    </source>
</evidence>